<reference evidence="6" key="1">
    <citation type="submission" date="2011-12" db="EMBL/GenBank/DDBJ databases">
        <title>Complete genome sequence of Streptomyces cattleya strain DSM 46488.</title>
        <authorList>
            <person name="Ou H.-Y."/>
            <person name="Li P."/>
            <person name="Zhao C."/>
            <person name="O'Hagan D."/>
            <person name="Deng Z."/>
        </authorList>
    </citation>
    <scope>NUCLEOTIDE SEQUENCE [LARGE SCALE GENOMIC DNA]</scope>
    <source>
        <strain evidence="6">ATCC 35852 / DSM 46488 / JCM 4925 / NBRC 14057 / NRRL 8057</strain>
    </source>
</reference>
<dbReference type="eggNOG" id="COG0456">
    <property type="taxonomic scope" value="Bacteria"/>
</dbReference>
<keyword evidence="1" id="KW-0808">Transferase</keyword>
<dbReference type="Proteomes" id="UP000007842">
    <property type="component" value="Chromosome"/>
</dbReference>
<dbReference type="Gene3D" id="3.40.630.30">
    <property type="match status" value="1"/>
</dbReference>
<sequence>MRPVFRAVYGTPMRLEPLVPVDGALPAGALAGITALHASNAAFHRLTGDFPDPDAIRPEQVEAGLVAEFAQPSAEVLLVRADEDATPPLSGLVCLLHEHPDPFDPYPWIGLLVVHGDLHGRGYGGRAAGLVEDRLRAAGRDGVRLAVLDGNDHALGFWTHRGYRVIDRRADRQAGRPCRVLHKELGRVVKRSPAARRAVPRGVGGTPRRSSGGACDRKAEGGERSGLRRRPTTQRARVPDPAGQARF</sequence>
<feature type="compositionally biased region" description="Basic and acidic residues" evidence="3">
    <location>
        <begin position="215"/>
        <end position="226"/>
    </location>
</feature>
<dbReference type="KEGG" id="scy:SCATT_21560"/>
<keyword evidence="6" id="KW-1185">Reference proteome</keyword>
<dbReference type="HOGENOM" id="CLU_098303_0_0_11"/>
<evidence type="ECO:0000256" key="3">
    <source>
        <dbReference type="SAM" id="MobiDB-lite"/>
    </source>
</evidence>
<protein>
    <submittedName>
        <fullName evidence="5">MutT-like protein</fullName>
    </submittedName>
</protein>
<gene>
    <name evidence="5" type="ordered locus">SCATT_21560</name>
</gene>
<dbReference type="PANTHER" id="PTHR43877:SF2">
    <property type="entry name" value="AMINOALKYLPHOSPHONATE N-ACETYLTRANSFERASE-RELATED"/>
    <property type="match status" value="1"/>
</dbReference>
<evidence type="ECO:0000313" key="5">
    <source>
        <dbReference type="EMBL" id="AEW94527.1"/>
    </source>
</evidence>
<dbReference type="InterPro" id="IPR000182">
    <property type="entry name" value="GNAT_dom"/>
</dbReference>
<name>G8X292_STREN</name>
<feature type="region of interest" description="Disordered" evidence="3">
    <location>
        <begin position="192"/>
        <end position="247"/>
    </location>
</feature>
<accession>G8X292</accession>
<proteinExistence type="predicted"/>
<keyword evidence="2" id="KW-0012">Acyltransferase</keyword>
<dbReference type="GO" id="GO:0016747">
    <property type="term" value="F:acyltransferase activity, transferring groups other than amino-acyl groups"/>
    <property type="evidence" value="ECO:0007669"/>
    <property type="project" value="InterPro"/>
</dbReference>
<dbReference type="PROSITE" id="PS51186">
    <property type="entry name" value="GNAT"/>
    <property type="match status" value="1"/>
</dbReference>
<evidence type="ECO:0000256" key="1">
    <source>
        <dbReference type="ARBA" id="ARBA00022679"/>
    </source>
</evidence>
<dbReference type="Pfam" id="PF00583">
    <property type="entry name" value="Acetyltransf_1"/>
    <property type="match status" value="1"/>
</dbReference>
<dbReference type="STRING" id="1003195.SCATT_21560"/>
<dbReference type="InterPro" id="IPR050832">
    <property type="entry name" value="Bact_Acetyltransf"/>
</dbReference>
<dbReference type="PATRIC" id="fig|1003195.29.peg.2163"/>
<dbReference type="PANTHER" id="PTHR43877">
    <property type="entry name" value="AMINOALKYLPHOSPHONATE N-ACETYLTRANSFERASE-RELATED-RELATED"/>
    <property type="match status" value="1"/>
</dbReference>
<dbReference type="AlphaFoldDB" id="G8X292"/>
<evidence type="ECO:0000313" key="6">
    <source>
        <dbReference type="Proteomes" id="UP000007842"/>
    </source>
</evidence>
<organism evidence="5 6">
    <name type="scientific">Streptantibioticus cattleyicolor (strain ATCC 35852 / DSM 46488 / JCM 4925 / NBRC 14057 / NRRL 8057)</name>
    <name type="common">Streptomyces cattleya</name>
    <dbReference type="NCBI Taxonomy" id="1003195"/>
    <lineage>
        <taxon>Bacteria</taxon>
        <taxon>Bacillati</taxon>
        <taxon>Actinomycetota</taxon>
        <taxon>Actinomycetes</taxon>
        <taxon>Kitasatosporales</taxon>
        <taxon>Streptomycetaceae</taxon>
        <taxon>Streptantibioticus</taxon>
    </lineage>
</organism>
<dbReference type="EMBL" id="CP003219">
    <property type="protein sequence ID" value="AEW94527.1"/>
    <property type="molecule type" value="Genomic_DNA"/>
</dbReference>
<dbReference type="InterPro" id="IPR016181">
    <property type="entry name" value="Acyl_CoA_acyltransferase"/>
</dbReference>
<dbReference type="SUPFAM" id="SSF55729">
    <property type="entry name" value="Acyl-CoA N-acyltransferases (Nat)"/>
    <property type="match status" value="1"/>
</dbReference>
<evidence type="ECO:0000259" key="4">
    <source>
        <dbReference type="PROSITE" id="PS51186"/>
    </source>
</evidence>
<feature type="domain" description="N-acetyltransferase" evidence="4">
    <location>
        <begin position="41"/>
        <end position="186"/>
    </location>
</feature>
<evidence type="ECO:0000256" key="2">
    <source>
        <dbReference type="ARBA" id="ARBA00023315"/>
    </source>
</evidence>